<comment type="similarity">
    <text evidence="1">Belongs to the intimin/invasin family.</text>
</comment>
<gene>
    <name evidence="3" type="ORF">O1V66_10755</name>
</gene>
<dbReference type="PROSITE" id="PS51127">
    <property type="entry name" value="BIG1"/>
    <property type="match status" value="1"/>
</dbReference>
<dbReference type="SMART" id="SM00634">
    <property type="entry name" value="BID_1"/>
    <property type="match status" value="1"/>
</dbReference>
<evidence type="ECO:0000259" key="2">
    <source>
        <dbReference type="PROSITE" id="PS51127"/>
    </source>
</evidence>
<name>A0ABY7HVD4_9GAMM</name>
<dbReference type="Pfam" id="PF02369">
    <property type="entry name" value="Big_1"/>
    <property type="match status" value="1"/>
</dbReference>
<evidence type="ECO:0000313" key="3">
    <source>
        <dbReference type="EMBL" id="WAT02927.1"/>
    </source>
</evidence>
<dbReference type="InterPro" id="IPR008964">
    <property type="entry name" value="Invasin/intimin_cell_adhesion"/>
</dbReference>
<keyword evidence="4" id="KW-1185">Reference proteome</keyword>
<dbReference type="Gene3D" id="2.60.40.10">
    <property type="entry name" value="Immunoglobulins"/>
    <property type="match status" value="1"/>
</dbReference>
<dbReference type="Proteomes" id="UP001164712">
    <property type="component" value="Chromosome"/>
</dbReference>
<sequence length="107" mass="10865">MSTISFQSLSGTQMAGPNGTPVQVVAKVVDENGAVVPDLAVTFAVDNSATLDILENPLLTDAAGEALVTLFSNTAGDANLTATLADGTTASTVVTFVSRDYLMSLGQ</sequence>
<dbReference type="RefSeq" id="WP_045046432.1">
    <property type="nucleotide sequence ID" value="NZ_CP114058.1"/>
</dbReference>
<feature type="domain" description="Big-1" evidence="2">
    <location>
        <begin position="1"/>
        <end position="97"/>
    </location>
</feature>
<dbReference type="InterPro" id="IPR013783">
    <property type="entry name" value="Ig-like_fold"/>
</dbReference>
<proteinExistence type="inferred from homology"/>
<dbReference type="InterPro" id="IPR003344">
    <property type="entry name" value="Big_1_dom"/>
</dbReference>
<evidence type="ECO:0000256" key="1">
    <source>
        <dbReference type="ARBA" id="ARBA00010116"/>
    </source>
</evidence>
<accession>A0ABY7HVD4</accession>
<reference evidence="3" key="1">
    <citation type="submission" date="2022-12" db="EMBL/GenBank/DDBJ databases">
        <title>Complete genome sequence of an Australian strain of Rouxiella badensis DAR84756 and resolution of the R. badensis DSM100043 and R. chamberiensis DSM28324 genomes.</title>
        <authorList>
            <person name="Paul S."/>
            <person name="Anderson P.J."/>
            <person name="Maynard G."/>
            <person name="Dyall-Smith M."/>
            <person name="Kudinha T."/>
        </authorList>
    </citation>
    <scope>NUCLEOTIDE SEQUENCE</scope>
    <source>
        <strain evidence="3">DSM 28324</strain>
    </source>
</reference>
<organism evidence="3 4">
    <name type="scientific">Rouxiella chamberiensis</name>
    <dbReference type="NCBI Taxonomy" id="1513468"/>
    <lineage>
        <taxon>Bacteria</taxon>
        <taxon>Pseudomonadati</taxon>
        <taxon>Pseudomonadota</taxon>
        <taxon>Gammaproteobacteria</taxon>
        <taxon>Enterobacterales</taxon>
        <taxon>Yersiniaceae</taxon>
        <taxon>Rouxiella</taxon>
    </lineage>
</organism>
<evidence type="ECO:0000313" key="4">
    <source>
        <dbReference type="Proteomes" id="UP001164712"/>
    </source>
</evidence>
<protein>
    <submittedName>
        <fullName evidence="3">Ig-like domain-containing protein</fullName>
    </submittedName>
</protein>
<dbReference type="SUPFAM" id="SSF49373">
    <property type="entry name" value="Invasin/intimin cell-adhesion fragments"/>
    <property type="match status" value="1"/>
</dbReference>
<dbReference type="EMBL" id="CP114058">
    <property type="protein sequence ID" value="WAT02927.1"/>
    <property type="molecule type" value="Genomic_DNA"/>
</dbReference>